<dbReference type="Proteomes" id="UP001187682">
    <property type="component" value="Unassembled WGS sequence"/>
</dbReference>
<dbReference type="InterPro" id="IPR036259">
    <property type="entry name" value="MFS_trans_sf"/>
</dbReference>
<comment type="similarity">
    <text evidence="2">Belongs to the major facilitator superfamily. Sugar transporter (TC 2.A.1.1) family.</text>
</comment>
<evidence type="ECO:0000256" key="6">
    <source>
        <dbReference type="SAM" id="Phobius"/>
    </source>
</evidence>
<evidence type="ECO:0000313" key="9">
    <source>
        <dbReference type="Proteomes" id="UP001187682"/>
    </source>
</evidence>
<proteinExistence type="inferred from homology"/>
<dbReference type="Gene3D" id="1.20.1250.20">
    <property type="entry name" value="MFS general substrate transporter like domains"/>
    <property type="match status" value="1"/>
</dbReference>
<feature type="transmembrane region" description="Helical" evidence="6">
    <location>
        <begin position="138"/>
        <end position="157"/>
    </location>
</feature>
<organism evidence="8 9">
    <name type="scientific">Cephalotrichum gorgonifer</name>
    <dbReference type="NCBI Taxonomy" id="2041049"/>
    <lineage>
        <taxon>Eukaryota</taxon>
        <taxon>Fungi</taxon>
        <taxon>Dikarya</taxon>
        <taxon>Ascomycota</taxon>
        <taxon>Pezizomycotina</taxon>
        <taxon>Sordariomycetes</taxon>
        <taxon>Hypocreomycetidae</taxon>
        <taxon>Microascales</taxon>
        <taxon>Microascaceae</taxon>
        <taxon>Cephalotrichum</taxon>
    </lineage>
</organism>
<dbReference type="EMBL" id="ONZQ02000009">
    <property type="protein sequence ID" value="SPO04116.1"/>
    <property type="molecule type" value="Genomic_DNA"/>
</dbReference>
<evidence type="ECO:0000313" key="8">
    <source>
        <dbReference type="EMBL" id="SPO04116.1"/>
    </source>
</evidence>
<comment type="subcellular location">
    <subcellularLocation>
        <location evidence="1">Membrane</location>
        <topology evidence="1">Multi-pass membrane protein</topology>
    </subcellularLocation>
</comment>
<dbReference type="SUPFAM" id="SSF103473">
    <property type="entry name" value="MFS general substrate transporter"/>
    <property type="match status" value="1"/>
</dbReference>
<dbReference type="GO" id="GO:0005351">
    <property type="term" value="F:carbohydrate:proton symporter activity"/>
    <property type="evidence" value="ECO:0007669"/>
    <property type="project" value="TreeGrafter"/>
</dbReference>
<feature type="transmembrane region" description="Helical" evidence="6">
    <location>
        <begin position="191"/>
        <end position="214"/>
    </location>
</feature>
<evidence type="ECO:0000259" key="7">
    <source>
        <dbReference type="PROSITE" id="PS50850"/>
    </source>
</evidence>
<dbReference type="FunFam" id="1.20.1250.20:FF:000078">
    <property type="entry name" value="MFS maltose transporter, putative"/>
    <property type="match status" value="1"/>
</dbReference>
<dbReference type="PROSITE" id="PS00217">
    <property type="entry name" value="SUGAR_TRANSPORT_2"/>
    <property type="match status" value="1"/>
</dbReference>
<feature type="transmembrane region" description="Helical" evidence="6">
    <location>
        <begin position="163"/>
        <end position="184"/>
    </location>
</feature>
<dbReference type="GO" id="GO:0016020">
    <property type="term" value="C:membrane"/>
    <property type="evidence" value="ECO:0007669"/>
    <property type="project" value="UniProtKB-SubCell"/>
</dbReference>
<protein>
    <submittedName>
        <fullName evidence="8">Related to maltose permease</fullName>
    </submittedName>
</protein>
<dbReference type="PANTHER" id="PTHR48022">
    <property type="entry name" value="PLASTIDIC GLUCOSE TRANSPORTER 4"/>
    <property type="match status" value="1"/>
</dbReference>
<dbReference type="PANTHER" id="PTHR48022:SF22">
    <property type="entry name" value="MAJOR FACILITATOR SUPERFAMILY (MFS) PROFILE DOMAIN-CONTAINING PROTEIN"/>
    <property type="match status" value="1"/>
</dbReference>
<feature type="domain" description="Major facilitator superfamily (MFS) profile" evidence="7">
    <location>
        <begin position="56"/>
        <end position="502"/>
    </location>
</feature>
<feature type="transmembrane region" description="Helical" evidence="6">
    <location>
        <begin position="351"/>
        <end position="372"/>
    </location>
</feature>
<feature type="transmembrane region" description="Helical" evidence="6">
    <location>
        <begin position="411"/>
        <end position="434"/>
    </location>
</feature>
<keyword evidence="3 6" id="KW-0812">Transmembrane</keyword>
<gene>
    <name evidence="8" type="ORF">DNG_06799</name>
</gene>
<feature type="transmembrane region" description="Helical" evidence="6">
    <location>
        <begin position="114"/>
        <end position="131"/>
    </location>
</feature>
<feature type="transmembrane region" description="Helical" evidence="6">
    <location>
        <begin position="379"/>
        <end position="399"/>
    </location>
</feature>
<evidence type="ECO:0000256" key="1">
    <source>
        <dbReference type="ARBA" id="ARBA00004141"/>
    </source>
</evidence>
<feature type="transmembrane region" description="Helical" evidence="6">
    <location>
        <begin position="56"/>
        <end position="76"/>
    </location>
</feature>
<dbReference type="AlphaFoldDB" id="A0AAE8N0C3"/>
<feature type="transmembrane region" description="Helical" evidence="6">
    <location>
        <begin position="446"/>
        <end position="468"/>
    </location>
</feature>
<comment type="caution">
    <text evidence="8">The sequence shown here is derived from an EMBL/GenBank/DDBJ whole genome shotgun (WGS) entry which is preliminary data.</text>
</comment>
<dbReference type="PROSITE" id="PS00216">
    <property type="entry name" value="SUGAR_TRANSPORT_1"/>
    <property type="match status" value="1"/>
</dbReference>
<evidence type="ECO:0000256" key="5">
    <source>
        <dbReference type="ARBA" id="ARBA00023136"/>
    </source>
</evidence>
<dbReference type="InterPro" id="IPR020846">
    <property type="entry name" value="MFS_dom"/>
</dbReference>
<dbReference type="InterPro" id="IPR005829">
    <property type="entry name" value="Sugar_transporter_CS"/>
</dbReference>
<feature type="transmembrane region" description="Helical" evidence="6">
    <location>
        <begin position="315"/>
        <end position="339"/>
    </location>
</feature>
<accession>A0AAE8N0C3</accession>
<evidence type="ECO:0000256" key="3">
    <source>
        <dbReference type="ARBA" id="ARBA00022692"/>
    </source>
</evidence>
<dbReference type="InterPro" id="IPR050360">
    <property type="entry name" value="MFS_Sugar_Transporters"/>
</dbReference>
<feature type="transmembrane region" description="Helical" evidence="6">
    <location>
        <begin position="480"/>
        <end position="498"/>
    </location>
</feature>
<sequence length="536" mass="58782">MAWAIETNLGEKKGKVEGLYPVVSSDQFGAVTSDQYLANLASQEEHDMSRLEAIKAAPWAFVWCLFGAWCIVLASFQGMAGSTVFGIPQFRKDFGHEYNGEFILDGGWQSAIDGAPRAAVSIGTLAAAWLADIIGRRYMLLIGFGVCYVGVTLEVIATSIEVFFAGKMLVGFGIGCSSSISLCYVGEIAPLAIRGLMTAICAFGFALGPFAVAVTMNFTSTGTTRWAYRAVFCAQYGFLAVGTILCLLMPESPWWLIGRDDHVAAEKSLRKLGVSTQDMPKRLASMRFTLAQVREETTGVTYLECFRLTNLRRTIISISPVSFQAFTGITFINIYFAYYVQLAGYSPSESFRLQIVQQGLCMFGNVVSWFLIDLVGRRSLTLWGLVGVLISHCTTGALATRSDVGAIKGVIAMQLIFAWFYNVTIGATAFTILAEVSTSRLRAKSVAIGIFLQNILFTIIAFVAPFLFNPDKANLGAKTTFIFAGLVLGAVVFVWFYLPETTGRTFEELDEMFMKRVPARKFKSYKTDAEARNQPV</sequence>
<dbReference type="PROSITE" id="PS50850">
    <property type="entry name" value="MFS"/>
    <property type="match status" value="1"/>
</dbReference>
<evidence type="ECO:0000256" key="2">
    <source>
        <dbReference type="ARBA" id="ARBA00010992"/>
    </source>
</evidence>
<name>A0AAE8N0C3_9PEZI</name>
<dbReference type="Pfam" id="PF00083">
    <property type="entry name" value="Sugar_tr"/>
    <property type="match status" value="1"/>
</dbReference>
<keyword evidence="4 6" id="KW-1133">Transmembrane helix</keyword>
<keyword evidence="9" id="KW-1185">Reference proteome</keyword>
<keyword evidence="5 6" id="KW-0472">Membrane</keyword>
<reference evidence="8" key="1">
    <citation type="submission" date="2018-03" db="EMBL/GenBank/DDBJ databases">
        <authorList>
            <person name="Guldener U."/>
        </authorList>
    </citation>
    <scope>NUCLEOTIDE SEQUENCE</scope>
</reference>
<dbReference type="InterPro" id="IPR005828">
    <property type="entry name" value="MFS_sugar_transport-like"/>
</dbReference>
<feature type="transmembrane region" description="Helical" evidence="6">
    <location>
        <begin position="226"/>
        <end position="249"/>
    </location>
</feature>
<evidence type="ECO:0000256" key="4">
    <source>
        <dbReference type="ARBA" id="ARBA00022989"/>
    </source>
</evidence>